<organism evidence="2 3">
    <name type="scientific">Luteolibacter flavescens</name>
    <dbReference type="NCBI Taxonomy" id="1859460"/>
    <lineage>
        <taxon>Bacteria</taxon>
        <taxon>Pseudomonadati</taxon>
        <taxon>Verrucomicrobiota</taxon>
        <taxon>Verrucomicrobiia</taxon>
        <taxon>Verrucomicrobiales</taxon>
        <taxon>Verrucomicrobiaceae</taxon>
        <taxon>Luteolibacter</taxon>
    </lineage>
</organism>
<dbReference type="Gene3D" id="3.30.2310.20">
    <property type="entry name" value="RelE-like"/>
    <property type="match status" value="1"/>
</dbReference>
<comment type="caution">
    <text evidence="2">The sequence shown here is derived from an EMBL/GenBank/DDBJ whole genome shotgun (WGS) entry which is preliminary data.</text>
</comment>
<reference evidence="2 3" key="1">
    <citation type="submission" date="2022-10" db="EMBL/GenBank/DDBJ databases">
        <title>Luteolibacter flavescens strain MCCC 1K03193, whole genome shotgun sequencing project.</title>
        <authorList>
            <person name="Zhao G."/>
            <person name="Shen L."/>
        </authorList>
    </citation>
    <scope>NUCLEOTIDE SEQUENCE [LARGE SCALE GENOMIC DNA]</scope>
    <source>
        <strain evidence="2 3">MCCC 1K03193</strain>
    </source>
</reference>
<gene>
    <name evidence="2" type="ORF">OKA04_23565</name>
</gene>
<evidence type="ECO:0000313" key="2">
    <source>
        <dbReference type="EMBL" id="MCW1887736.1"/>
    </source>
</evidence>
<dbReference type="InterPro" id="IPR007712">
    <property type="entry name" value="RelE/ParE_toxin"/>
</dbReference>
<accession>A0ABT3FWW6</accession>
<proteinExistence type="predicted"/>
<dbReference type="EMBL" id="JAPDDS010000021">
    <property type="protein sequence ID" value="MCW1887736.1"/>
    <property type="molecule type" value="Genomic_DNA"/>
</dbReference>
<keyword evidence="3" id="KW-1185">Reference proteome</keyword>
<name>A0ABT3FWW6_9BACT</name>
<evidence type="ECO:0000313" key="3">
    <source>
        <dbReference type="Proteomes" id="UP001207930"/>
    </source>
</evidence>
<evidence type="ECO:0000256" key="1">
    <source>
        <dbReference type="ARBA" id="ARBA00022649"/>
    </source>
</evidence>
<dbReference type="Pfam" id="PF05016">
    <property type="entry name" value="ParE_toxin"/>
    <property type="match status" value="1"/>
</dbReference>
<dbReference type="Proteomes" id="UP001207930">
    <property type="component" value="Unassembled WGS sequence"/>
</dbReference>
<sequence length="108" mass="12533">MAIDFKFAEAAEREYLDAVRYYSGTASDLEVAVRFLAAVEDAIATICAAPLVWRIVDKPDVRRYVLRRFPYVIYYRFRTDSQTVEIYAVMHTSRKPDYWRNRNGPAGG</sequence>
<keyword evidence="1" id="KW-1277">Toxin-antitoxin system</keyword>
<dbReference type="RefSeq" id="WP_264503693.1">
    <property type="nucleotide sequence ID" value="NZ_JAPDDS010000021.1"/>
</dbReference>
<dbReference type="InterPro" id="IPR035093">
    <property type="entry name" value="RelE/ParE_toxin_dom_sf"/>
</dbReference>
<protein>
    <submittedName>
        <fullName evidence="2">Type II toxin-antitoxin system RelE/ParE family toxin</fullName>
    </submittedName>
</protein>